<proteinExistence type="predicted"/>
<evidence type="ECO:0000313" key="1">
    <source>
        <dbReference type="EMBL" id="KAK7411871.1"/>
    </source>
</evidence>
<dbReference type="Gene3D" id="1.10.150.390">
    <property type="match status" value="1"/>
</dbReference>
<reference evidence="1 2" key="1">
    <citation type="submission" date="2024-01" db="EMBL/GenBank/DDBJ databases">
        <title>The genomes of 5 underutilized Papilionoideae crops provide insights into root nodulation and disease resistanc.</title>
        <authorList>
            <person name="Jiang F."/>
        </authorList>
    </citation>
    <scope>NUCLEOTIDE SEQUENCE [LARGE SCALE GENOMIC DNA]</scope>
    <source>
        <strain evidence="1">DUOXIRENSHENG_FW03</strain>
        <tissue evidence="1">Leaves</tissue>
    </source>
</reference>
<evidence type="ECO:0000313" key="2">
    <source>
        <dbReference type="Proteomes" id="UP001386955"/>
    </source>
</evidence>
<dbReference type="AlphaFoldDB" id="A0AAN9XVU4"/>
<sequence length="211" mass="22947">MRLPAIVVVKAPPQPHPQLAYVLDEDPNPNPSPLSPLLVKHLCDHLSQVLDENINPNPLVLIGGLRNWIRLDPEIINILLDVAVYSETDCLRGVTENVMLGHLAPIGIGECALYLNNEMLKNAIDVQLPSYTDGLDFGMTPGRSPMSGTTLYHKGLMSPNYLLSPNLHMSPTSDTQFSPYVGGMTFSPTSSPGYIPSSVGYIPSSLDIFTI</sequence>
<comment type="caution">
    <text evidence="1">The sequence shown here is derived from an EMBL/GenBank/DDBJ whole genome shotgun (WGS) entry which is preliminary data.</text>
</comment>
<keyword evidence="2" id="KW-1185">Reference proteome</keyword>
<dbReference type="SUPFAM" id="SSF64484">
    <property type="entry name" value="beta and beta-prime subunits of DNA dependent RNA-polymerase"/>
    <property type="match status" value="1"/>
</dbReference>
<dbReference type="EMBL" id="JAYMYS010000001">
    <property type="protein sequence ID" value="KAK7411871.1"/>
    <property type="molecule type" value="Genomic_DNA"/>
</dbReference>
<organism evidence="1 2">
    <name type="scientific">Psophocarpus tetragonolobus</name>
    <name type="common">Winged bean</name>
    <name type="synonym">Dolichos tetragonolobus</name>
    <dbReference type="NCBI Taxonomy" id="3891"/>
    <lineage>
        <taxon>Eukaryota</taxon>
        <taxon>Viridiplantae</taxon>
        <taxon>Streptophyta</taxon>
        <taxon>Embryophyta</taxon>
        <taxon>Tracheophyta</taxon>
        <taxon>Spermatophyta</taxon>
        <taxon>Magnoliopsida</taxon>
        <taxon>eudicotyledons</taxon>
        <taxon>Gunneridae</taxon>
        <taxon>Pentapetalae</taxon>
        <taxon>rosids</taxon>
        <taxon>fabids</taxon>
        <taxon>Fabales</taxon>
        <taxon>Fabaceae</taxon>
        <taxon>Papilionoideae</taxon>
        <taxon>50 kb inversion clade</taxon>
        <taxon>NPAAA clade</taxon>
        <taxon>indigoferoid/millettioid clade</taxon>
        <taxon>Phaseoleae</taxon>
        <taxon>Psophocarpus</taxon>
    </lineage>
</organism>
<accession>A0AAN9XVU4</accession>
<name>A0AAN9XVU4_PSOTE</name>
<dbReference type="Proteomes" id="UP001386955">
    <property type="component" value="Unassembled WGS sequence"/>
</dbReference>
<protein>
    <submittedName>
        <fullName evidence="1">Uncharacterized protein</fullName>
    </submittedName>
</protein>
<gene>
    <name evidence="1" type="ORF">VNO78_03314</name>
</gene>